<comment type="caution">
    <text evidence="2">Lacks conserved residue(s) required for the propagation of feature annotation.</text>
</comment>
<gene>
    <name evidence="4" type="ORF">C2L71_04180</name>
</gene>
<keyword evidence="2" id="KW-0862">Zinc</keyword>
<keyword evidence="5" id="KW-1185">Reference proteome</keyword>
<feature type="domain" description="Deacetylase sirtuin-type" evidence="3">
    <location>
        <begin position="1"/>
        <end position="269"/>
    </location>
</feature>
<organism evidence="4 5">
    <name type="scientific">Enteroscipio rubneri</name>
    <dbReference type="NCBI Taxonomy" id="2070686"/>
    <lineage>
        <taxon>Bacteria</taxon>
        <taxon>Bacillati</taxon>
        <taxon>Actinomycetota</taxon>
        <taxon>Coriobacteriia</taxon>
        <taxon>Eggerthellales</taxon>
        <taxon>Eggerthellaceae</taxon>
        <taxon>Enteroscipio</taxon>
    </lineage>
</organism>
<dbReference type="GO" id="GO:0046872">
    <property type="term" value="F:metal ion binding"/>
    <property type="evidence" value="ECO:0007669"/>
    <property type="project" value="UniProtKB-KW"/>
</dbReference>
<protein>
    <submittedName>
        <fullName evidence="4">Sir2 silent information regulator family NAD-dependent deacetylase</fullName>
    </submittedName>
</protein>
<sequence length="269" mass="29546">MLANAERVLVGAGAGLSAAAGLTYSGERFHRSFEPFIRRYGVTDMYSAGFYPFPSEEDRWAYWARHVWANRHEPPALPLYREVLAALKNKDLFVVTTNVDGQFEKAGLAPERLFAVQGDYGLNQCARGCHDGLYPNRELAESILAAAREDGDPTRAPNGLVPRCPVCGGPMTVHVRVDGSFVEDAAWREAQKRYLHFVERMHGKPAVLLELGVGWNTPSVIHLPFERLSALAGAPLVRMNRDDARVPVSGAGLQGDIAELWPLVAPRGA</sequence>
<dbReference type="InterPro" id="IPR026590">
    <property type="entry name" value="Ssirtuin_cat_dom"/>
</dbReference>
<dbReference type="AlphaFoldDB" id="A0A2K2UCI6"/>
<keyword evidence="1" id="KW-0520">NAD</keyword>
<evidence type="ECO:0000313" key="4">
    <source>
        <dbReference type="EMBL" id="PNV68043.1"/>
    </source>
</evidence>
<dbReference type="Gene3D" id="3.40.50.1220">
    <property type="entry name" value="TPP-binding domain"/>
    <property type="match status" value="1"/>
</dbReference>
<dbReference type="EMBL" id="PPEK01000003">
    <property type="protein sequence ID" value="PNV68043.1"/>
    <property type="molecule type" value="Genomic_DNA"/>
</dbReference>
<evidence type="ECO:0000256" key="1">
    <source>
        <dbReference type="ARBA" id="ARBA00023027"/>
    </source>
</evidence>
<feature type="binding site" evidence="2">
    <location>
        <position position="125"/>
    </location>
    <ligand>
        <name>Zn(2+)</name>
        <dbReference type="ChEBI" id="CHEBI:29105"/>
    </ligand>
</feature>
<dbReference type="PROSITE" id="PS50305">
    <property type="entry name" value="SIRTUIN"/>
    <property type="match status" value="1"/>
</dbReference>
<accession>A0A2K2UCI6</accession>
<keyword evidence="2" id="KW-0479">Metal-binding</keyword>
<feature type="binding site" evidence="2">
    <location>
        <position position="164"/>
    </location>
    <ligand>
        <name>Zn(2+)</name>
        <dbReference type="ChEBI" id="CHEBI:29105"/>
    </ligand>
</feature>
<feature type="binding site" evidence="2">
    <location>
        <position position="129"/>
    </location>
    <ligand>
        <name>Zn(2+)</name>
        <dbReference type="ChEBI" id="CHEBI:29105"/>
    </ligand>
</feature>
<dbReference type="InterPro" id="IPR050134">
    <property type="entry name" value="NAD-dep_sirtuin_deacylases"/>
</dbReference>
<evidence type="ECO:0000256" key="2">
    <source>
        <dbReference type="PROSITE-ProRule" id="PRU00236"/>
    </source>
</evidence>
<dbReference type="GO" id="GO:0070403">
    <property type="term" value="F:NAD+ binding"/>
    <property type="evidence" value="ECO:0007669"/>
    <property type="project" value="TreeGrafter"/>
</dbReference>
<comment type="caution">
    <text evidence="4">The sequence shown here is derived from an EMBL/GenBank/DDBJ whole genome shotgun (WGS) entry which is preliminary data.</text>
</comment>
<evidence type="ECO:0000313" key="5">
    <source>
        <dbReference type="Proteomes" id="UP000236197"/>
    </source>
</evidence>
<feature type="binding site" evidence="2">
    <location>
        <position position="167"/>
    </location>
    <ligand>
        <name>Zn(2+)</name>
        <dbReference type="ChEBI" id="CHEBI:29105"/>
    </ligand>
</feature>
<name>A0A2K2UCI6_9ACTN</name>
<evidence type="ECO:0000259" key="3">
    <source>
        <dbReference type="PROSITE" id="PS50305"/>
    </source>
</evidence>
<dbReference type="RefSeq" id="WP_103264521.1">
    <property type="nucleotide sequence ID" value="NZ_CABMLE010000003.1"/>
</dbReference>
<proteinExistence type="predicted"/>
<dbReference type="PANTHER" id="PTHR11085:SF10">
    <property type="entry name" value="NAD-DEPENDENT PROTEIN DEACYLASE SIRTUIN-5, MITOCHONDRIAL-RELATED"/>
    <property type="match status" value="1"/>
</dbReference>
<dbReference type="OrthoDB" id="3192862at2"/>
<dbReference type="InterPro" id="IPR029035">
    <property type="entry name" value="DHS-like_NAD/FAD-binding_dom"/>
</dbReference>
<reference evidence="5" key="1">
    <citation type="submission" date="2018-01" db="EMBL/GenBank/DDBJ databases">
        <title>Rubneribacter badeniensis gen. nov., sp. nov., and Colonibacter rubneri, gen. nov., sp. nov., WGS of new members of the Eggerthellaceae.</title>
        <authorList>
            <person name="Danylec N."/>
            <person name="Stoll D.A."/>
            <person name="Doetsch A."/>
            <person name="Kulling S.E."/>
            <person name="Huch M."/>
        </authorList>
    </citation>
    <scope>NUCLEOTIDE SEQUENCE [LARGE SCALE GENOMIC DNA]</scope>
    <source>
        <strain evidence="5">ResAG-96</strain>
    </source>
</reference>
<dbReference type="Proteomes" id="UP000236197">
    <property type="component" value="Unassembled WGS sequence"/>
</dbReference>
<dbReference type="GO" id="GO:0017136">
    <property type="term" value="F:histone deacetylase activity, NAD-dependent"/>
    <property type="evidence" value="ECO:0007669"/>
    <property type="project" value="TreeGrafter"/>
</dbReference>
<dbReference type="PANTHER" id="PTHR11085">
    <property type="entry name" value="NAD-DEPENDENT PROTEIN DEACYLASE SIRTUIN-5, MITOCHONDRIAL-RELATED"/>
    <property type="match status" value="1"/>
</dbReference>
<dbReference type="SUPFAM" id="SSF52467">
    <property type="entry name" value="DHS-like NAD/FAD-binding domain"/>
    <property type="match status" value="1"/>
</dbReference>